<dbReference type="RefSeq" id="WP_301638171.1">
    <property type="nucleotide sequence ID" value="NZ_JADYTN010000015.1"/>
</dbReference>
<sequence>MKKTILHLMTTMAWLLMLATPLTAMAQEPTMPQLTHVLTLHVACSPAQPLGNTAMGKRIVIPIIGGHFEGTHPNGSSFKGDVLAGGADYQLVDTIRNRTHLEAIYNIRTADGVMIHVRNEGVLANPILPNGKTGFYFNTTPVFEAPTESCYAWLNDATFVCTPFFEQNTIGLKVWKVN</sequence>
<feature type="chain" id="PRO_5045445313" evidence="1">
    <location>
        <begin position="27"/>
        <end position="178"/>
    </location>
</feature>
<dbReference type="Gene3D" id="2.40.160.20">
    <property type="match status" value="1"/>
</dbReference>
<evidence type="ECO:0000313" key="3">
    <source>
        <dbReference type="Proteomes" id="UP001200470"/>
    </source>
</evidence>
<comment type="caution">
    <text evidence="2">The sequence shown here is derived from an EMBL/GenBank/DDBJ whole genome shotgun (WGS) entry which is preliminary data.</text>
</comment>
<keyword evidence="3" id="KW-1185">Reference proteome</keyword>
<proteinExistence type="predicted"/>
<evidence type="ECO:0000256" key="1">
    <source>
        <dbReference type="SAM" id="SignalP"/>
    </source>
</evidence>
<dbReference type="InterPro" id="IPR020915">
    <property type="entry name" value="UPF0311"/>
</dbReference>
<dbReference type="Pfam" id="PF11578">
    <property type="entry name" value="DUF3237"/>
    <property type="match status" value="1"/>
</dbReference>
<keyword evidence="1" id="KW-0732">Signal</keyword>
<dbReference type="PANTHER" id="PTHR37315:SF1">
    <property type="entry name" value="UPF0311 PROTEIN BLR7842"/>
    <property type="match status" value="1"/>
</dbReference>
<evidence type="ECO:0000313" key="2">
    <source>
        <dbReference type="EMBL" id="MCF2564008.1"/>
    </source>
</evidence>
<accession>A0ABS9CG06</accession>
<dbReference type="PANTHER" id="PTHR37315">
    <property type="entry name" value="UPF0311 PROTEIN BLR7842"/>
    <property type="match status" value="1"/>
</dbReference>
<dbReference type="EMBL" id="JADYTN010000015">
    <property type="protein sequence ID" value="MCF2564008.1"/>
    <property type="molecule type" value="Genomic_DNA"/>
</dbReference>
<protein>
    <submittedName>
        <fullName evidence="2">DUF3237 domain-containing protein</fullName>
    </submittedName>
</protein>
<organism evidence="2 3">
    <name type="scientific">Xylanibacter brevis</name>
    <dbReference type="NCBI Taxonomy" id="83231"/>
    <lineage>
        <taxon>Bacteria</taxon>
        <taxon>Pseudomonadati</taxon>
        <taxon>Bacteroidota</taxon>
        <taxon>Bacteroidia</taxon>
        <taxon>Bacteroidales</taxon>
        <taxon>Prevotellaceae</taxon>
        <taxon>Xylanibacter</taxon>
    </lineage>
</organism>
<name>A0ABS9CG06_9BACT</name>
<gene>
    <name evidence="2" type="ORF">I6E12_07780</name>
</gene>
<reference evidence="2 3" key="1">
    <citation type="submission" date="2020-12" db="EMBL/GenBank/DDBJ databases">
        <title>Whole genome sequences of gut porcine anaerobes.</title>
        <authorList>
            <person name="Kubasova T."/>
            <person name="Jahodarova E."/>
            <person name="Rychlik I."/>
        </authorList>
    </citation>
    <scope>NUCLEOTIDE SEQUENCE [LARGE SCALE GENOMIC DNA]</scope>
    <source>
        <strain evidence="2 3">An925</strain>
    </source>
</reference>
<dbReference type="Proteomes" id="UP001200470">
    <property type="component" value="Unassembled WGS sequence"/>
</dbReference>
<feature type="signal peptide" evidence="1">
    <location>
        <begin position="1"/>
        <end position="26"/>
    </location>
</feature>